<gene>
    <name evidence="3" type="primary">LOC105061472</name>
</gene>
<protein>
    <submittedName>
        <fullName evidence="3">Uncharacterized protein LOC105061472 isoform X1</fullName>
    </submittedName>
</protein>
<dbReference type="Gene3D" id="1.20.120.520">
    <property type="entry name" value="nmb1532 protein domain like"/>
    <property type="match status" value="1"/>
</dbReference>
<dbReference type="KEGG" id="egu:105061472"/>
<keyword evidence="2" id="KW-1185">Reference proteome</keyword>
<evidence type="ECO:0000313" key="2">
    <source>
        <dbReference type="Proteomes" id="UP000504607"/>
    </source>
</evidence>
<dbReference type="OrthoDB" id="4951845at2759"/>
<dbReference type="Pfam" id="PF01814">
    <property type="entry name" value="Hemerythrin"/>
    <property type="match status" value="1"/>
</dbReference>
<evidence type="ECO:0000259" key="1">
    <source>
        <dbReference type="Pfam" id="PF01814"/>
    </source>
</evidence>
<name>A0A8N4IA75_ELAGV</name>
<dbReference type="PANTHER" id="PTHR35739:SF1">
    <property type="entry name" value="OS01G0861700 PROTEIN"/>
    <property type="match status" value="1"/>
</dbReference>
<dbReference type="AlphaFoldDB" id="A0A8N4IA75"/>
<proteinExistence type="predicted"/>
<dbReference type="PANTHER" id="PTHR35739">
    <property type="entry name" value="OS01G0861700 PROTEIN"/>
    <property type="match status" value="1"/>
</dbReference>
<dbReference type="GeneID" id="105061472"/>
<accession>A0A8N4IA75</accession>
<dbReference type="RefSeq" id="XP_029116640.1">
    <property type="nucleotide sequence ID" value="XM_029260807.1"/>
</dbReference>
<sequence length="331" mass="36766">MGNCSPKPKNRIRSPPPAKAYPTVRLYGKESCPIAWRIRVALLYKSVAVQFFPTDGPVFIRCGEEAVEGPADSLLRYIDSKFPRPPAVAVDRGTATGKAALATALQHRSVERHVEGMVKWAAELVSGGGGGGRMEARKLGRSYGQLVEVMLEHAQMEERLLFPALEAATDRDVCRVANEEHARDLPMMNGIKEDIKSLAAMDAGAPCYQEALLNLSHRFKTLQQRCKEHFKEEEKELLPLLEAAKRTQIEEANDTSSSFVEQVMLLMESTHSHLFPFFMAGLLPHEAMQYVDLVCLYTCDEQRVTAMLKSLITLTEGTHPPSICTTPLKSL</sequence>
<dbReference type="InterPro" id="IPR012312">
    <property type="entry name" value="Hemerythrin-like"/>
</dbReference>
<feature type="domain" description="Hemerythrin-like" evidence="1">
    <location>
        <begin position="106"/>
        <end position="241"/>
    </location>
</feature>
<dbReference type="CDD" id="cd12108">
    <property type="entry name" value="Hr-like"/>
    <property type="match status" value="1"/>
</dbReference>
<organism evidence="2 3">
    <name type="scientific">Elaeis guineensis var. tenera</name>
    <name type="common">Oil palm</name>
    <dbReference type="NCBI Taxonomy" id="51953"/>
    <lineage>
        <taxon>Eukaryota</taxon>
        <taxon>Viridiplantae</taxon>
        <taxon>Streptophyta</taxon>
        <taxon>Embryophyta</taxon>
        <taxon>Tracheophyta</taxon>
        <taxon>Spermatophyta</taxon>
        <taxon>Magnoliopsida</taxon>
        <taxon>Liliopsida</taxon>
        <taxon>Arecaceae</taxon>
        <taxon>Arecoideae</taxon>
        <taxon>Cocoseae</taxon>
        <taxon>Elaeidinae</taxon>
        <taxon>Elaeis</taxon>
    </lineage>
</organism>
<reference evidence="3" key="1">
    <citation type="submission" date="2025-08" db="UniProtKB">
        <authorList>
            <consortium name="RefSeq"/>
        </authorList>
    </citation>
    <scope>IDENTIFICATION</scope>
</reference>
<dbReference type="Proteomes" id="UP000504607">
    <property type="component" value="Unplaced"/>
</dbReference>
<evidence type="ECO:0000313" key="3">
    <source>
        <dbReference type="RefSeq" id="XP_029116640.1"/>
    </source>
</evidence>